<keyword evidence="6" id="KW-1185">Reference proteome</keyword>
<comment type="caution">
    <text evidence="5">The sequence shown here is derived from an EMBL/GenBank/DDBJ whole genome shotgun (WGS) entry which is preliminary data.</text>
</comment>
<dbReference type="EMBL" id="WINI01000004">
    <property type="protein sequence ID" value="MQR00724.1"/>
    <property type="molecule type" value="Genomic_DNA"/>
</dbReference>
<gene>
    <name evidence="5" type="primary">pcaH</name>
    <name evidence="5" type="ORF">GEV47_08520</name>
</gene>
<dbReference type="AlphaFoldDB" id="A0A843YSM9"/>
<keyword evidence="2 5" id="KW-0223">Dioxygenase</keyword>
<proteinExistence type="inferred from homology"/>
<dbReference type="GO" id="GO:0019619">
    <property type="term" value="P:3,4-dihydroxybenzoate catabolic process"/>
    <property type="evidence" value="ECO:0007669"/>
    <property type="project" value="InterPro"/>
</dbReference>
<sequence>MKFDAIEPGVYPELIYPPYKSTAKRGPVQPSLRIAAGLPVEQNIAPSSRIILPHDMDLTAQGDAEPLGEKIVVTGRVMDEDGKPVRNSLLEVWQCNSAGRYRHKRDQHDAPLDPNFHGWGKMMTDDDGRYRFVTIKPGPYPWGNHDKAWRPAHIHFSMFGNVYAQRLVTQMYFPNDPLFEYDPIFQSIPDLAARQRLISRYSLEHTVGAEMLGYEFDIVLRGRDATPMEK</sequence>
<evidence type="ECO:0000259" key="4">
    <source>
        <dbReference type="PROSITE" id="PS00083"/>
    </source>
</evidence>
<dbReference type="SUPFAM" id="SSF49482">
    <property type="entry name" value="Aromatic compound dioxygenase"/>
    <property type="match status" value="1"/>
</dbReference>
<dbReference type="PROSITE" id="PS00083">
    <property type="entry name" value="INTRADIOL_DIOXYGENAS"/>
    <property type="match status" value="1"/>
</dbReference>
<dbReference type="InterPro" id="IPR012785">
    <property type="entry name" value="Protocat_dOase_b"/>
</dbReference>
<dbReference type="Gene3D" id="2.60.130.10">
    <property type="entry name" value="Aromatic compound dioxygenase"/>
    <property type="match status" value="1"/>
</dbReference>
<dbReference type="InterPro" id="IPR024756">
    <property type="entry name" value="PCDO_beta_N"/>
</dbReference>
<dbReference type="Proteomes" id="UP000451565">
    <property type="component" value="Unassembled WGS sequence"/>
</dbReference>
<dbReference type="PANTHER" id="PTHR33711">
    <property type="entry name" value="DIOXYGENASE, PUTATIVE (AFU_ORTHOLOGUE AFUA_2G02910)-RELATED"/>
    <property type="match status" value="1"/>
</dbReference>
<evidence type="ECO:0000313" key="5">
    <source>
        <dbReference type="EMBL" id="MQR00724.1"/>
    </source>
</evidence>
<dbReference type="RefSeq" id="WP_153234353.1">
    <property type="nucleotide sequence ID" value="NZ_WINI01000004.1"/>
</dbReference>
<dbReference type="InterPro" id="IPR015889">
    <property type="entry name" value="Intradiol_dOase_core"/>
</dbReference>
<dbReference type="GO" id="GO:0008199">
    <property type="term" value="F:ferric iron binding"/>
    <property type="evidence" value="ECO:0007669"/>
    <property type="project" value="InterPro"/>
</dbReference>
<dbReference type="Pfam" id="PF12391">
    <property type="entry name" value="PCDO_beta_N"/>
    <property type="match status" value="1"/>
</dbReference>
<name>A0A843YSM9_9BURK</name>
<comment type="similarity">
    <text evidence="1">Belongs to the intradiol ring-cleavage dioxygenase family.</text>
</comment>
<dbReference type="Pfam" id="PF00775">
    <property type="entry name" value="Dioxygenase_C"/>
    <property type="match status" value="1"/>
</dbReference>
<dbReference type="NCBIfam" id="TIGR02422">
    <property type="entry name" value="protocat_beta"/>
    <property type="match status" value="1"/>
</dbReference>
<evidence type="ECO:0000256" key="1">
    <source>
        <dbReference type="ARBA" id="ARBA00007825"/>
    </source>
</evidence>
<dbReference type="EC" id="1.13.11.3" evidence="5"/>
<protein>
    <submittedName>
        <fullName evidence="5">Protocatechuate 3,4-dioxygenase subunit beta</fullName>
        <ecNumber evidence="5">1.13.11.3</ecNumber>
    </submittedName>
</protein>
<feature type="domain" description="Intradiol ring-cleavage dioxygenases" evidence="4">
    <location>
        <begin position="73"/>
        <end position="101"/>
    </location>
</feature>
<dbReference type="GO" id="GO:0018578">
    <property type="term" value="F:protocatechuate 3,4-dioxygenase activity"/>
    <property type="evidence" value="ECO:0007669"/>
    <property type="project" value="UniProtKB-EC"/>
</dbReference>
<evidence type="ECO:0000256" key="2">
    <source>
        <dbReference type="ARBA" id="ARBA00022964"/>
    </source>
</evidence>
<organism evidence="5 6">
    <name type="scientific">Glaciimonas soli</name>
    <dbReference type="NCBI Taxonomy" id="2590999"/>
    <lineage>
        <taxon>Bacteria</taxon>
        <taxon>Pseudomonadati</taxon>
        <taxon>Pseudomonadota</taxon>
        <taxon>Betaproteobacteria</taxon>
        <taxon>Burkholderiales</taxon>
        <taxon>Oxalobacteraceae</taxon>
        <taxon>Glaciimonas</taxon>
    </lineage>
</organism>
<dbReference type="InterPro" id="IPR050770">
    <property type="entry name" value="Intradiol_RC_Dioxygenase"/>
</dbReference>
<dbReference type="InterPro" id="IPR000627">
    <property type="entry name" value="Intradiol_dOase_C"/>
</dbReference>
<dbReference type="PANTHER" id="PTHR33711:SF10">
    <property type="entry name" value="INTRADIOL RING-CLEAVAGE DIOXYGENASES DOMAIN-CONTAINING PROTEIN"/>
    <property type="match status" value="1"/>
</dbReference>
<accession>A0A843YSM9</accession>
<reference evidence="5 6" key="1">
    <citation type="submission" date="2019-10" db="EMBL/GenBank/DDBJ databases">
        <title>Glaciimonas soli sp. nov., a psychrophilic bacterium isolated from the forest soil of a high elevation mountain in Taiwan.</title>
        <authorList>
            <person name="Wang L.-T."/>
            <person name="Shieh W.Y."/>
        </authorList>
    </citation>
    <scope>NUCLEOTIDE SEQUENCE [LARGE SCALE GENOMIC DNA]</scope>
    <source>
        <strain evidence="5 6">GS1</strain>
    </source>
</reference>
<keyword evidence="3 5" id="KW-0560">Oxidoreductase</keyword>
<evidence type="ECO:0000256" key="3">
    <source>
        <dbReference type="ARBA" id="ARBA00023002"/>
    </source>
</evidence>
<dbReference type="OrthoDB" id="9805815at2"/>
<evidence type="ECO:0000313" key="6">
    <source>
        <dbReference type="Proteomes" id="UP000451565"/>
    </source>
</evidence>